<feature type="chain" id="PRO_5035894747" description="Ig-like domain-containing protein" evidence="1">
    <location>
        <begin position="20"/>
        <end position="148"/>
    </location>
</feature>
<dbReference type="EMBL" id="JAERUA010000013">
    <property type="protein sequence ID" value="KAI1891860.1"/>
    <property type="molecule type" value="Genomic_DNA"/>
</dbReference>
<dbReference type="Pfam" id="PF07654">
    <property type="entry name" value="C1-set"/>
    <property type="match status" value="1"/>
</dbReference>
<evidence type="ECO:0000259" key="2">
    <source>
        <dbReference type="PROSITE" id="PS50835"/>
    </source>
</evidence>
<sequence>MRRAEGLWITFLLLGFSNGNIENQQQVLFSDGIQLIVEGSSNATAPSILVLQPIQDKATLETVTLVCLVRGLLTDRVDISWRINDTLVPIGDSVAQASREPDGSFSATSLLSVSSTTWSPSNNYRCTAHYGSTAYEGSTVSSCLSSRT</sequence>
<protein>
    <recommendedName>
        <fullName evidence="2">Ig-like domain-containing protein</fullName>
    </recommendedName>
</protein>
<dbReference type="InterPro" id="IPR007110">
    <property type="entry name" value="Ig-like_dom"/>
</dbReference>
<dbReference type="PROSITE" id="PS50835">
    <property type="entry name" value="IG_LIKE"/>
    <property type="match status" value="1"/>
</dbReference>
<accession>A0A8T3D6P2</accession>
<dbReference type="InterPro" id="IPR013783">
    <property type="entry name" value="Ig-like_fold"/>
</dbReference>
<evidence type="ECO:0000313" key="3">
    <source>
        <dbReference type="EMBL" id="KAI1891860.1"/>
    </source>
</evidence>
<dbReference type="AlphaFoldDB" id="A0A8T3D6P2"/>
<proteinExistence type="predicted"/>
<name>A0A8T3D6P2_9TELE</name>
<organism evidence="3 4">
    <name type="scientific">Albula goreensis</name>
    <dbReference type="NCBI Taxonomy" id="1534307"/>
    <lineage>
        <taxon>Eukaryota</taxon>
        <taxon>Metazoa</taxon>
        <taxon>Chordata</taxon>
        <taxon>Craniata</taxon>
        <taxon>Vertebrata</taxon>
        <taxon>Euteleostomi</taxon>
        <taxon>Actinopterygii</taxon>
        <taxon>Neopterygii</taxon>
        <taxon>Teleostei</taxon>
        <taxon>Albuliformes</taxon>
        <taxon>Albulidae</taxon>
        <taxon>Albula</taxon>
    </lineage>
</organism>
<evidence type="ECO:0000256" key="1">
    <source>
        <dbReference type="SAM" id="SignalP"/>
    </source>
</evidence>
<dbReference type="SUPFAM" id="SSF48726">
    <property type="entry name" value="Immunoglobulin"/>
    <property type="match status" value="1"/>
</dbReference>
<evidence type="ECO:0000313" key="4">
    <source>
        <dbReference type="Proteomes" id="UP000829720"/>
    </source>
</evidence>
<reference evidence="3" key="1">
    <citation type="submission" date="2021-01" db="EMBL/GenBank/DDBJ databases">
        <authorList>
            <person name="Zahm M."/>
            <person name="Roques C."/>
            <person name="Cabau C."/>
            <person name="Klopp C."/>
            <person name="Donnadieu C."/>
            <person name="Jouanno E."/>
            <person name="Lampietro C."/>
            <person name="Louis A."/>
            <person name="Herpin A."/>
            <person name="Echchiki A."/>
            <person name="Berthelot C."/>
            <person name="Parey E."/>
            <person name="Roest-Crollius H."/>
            <person name="Braasch I."/>
            <person name="Postlethwait J."/>
            <person name="Bobe J."/>
            <person name="Montfort J."/>
            <person name="Bouchez O."/>
            <person name="Begum T."/>
            <person name="Mejri S."/>
            <person name="Adams A."/>
            <person name="Chen W.-J."/>
            <person name="Guiguen Y."/>
        </authorList>
    </citation>
    <scope>NUCLEOTIDE SEQUENCE</scope>
    <source>
        <tissue evidence="3">Blood</tissue>
    </source>
</reference>
<dbReference type="InterPro" id="IPR036179">
    <property type="entry name" value="Ig-like_dom_sf"/>
</dbReference>
<comment type="caution">
    <text evidence="3">The sequence shown here is derived from an EMBL/GenBank/DDBJ whole genome shotgun (WGS) entry which is preliminary data.</text>
</comment>
<keyword evidence="1" id="KW-0732">Signal</keyword>
<keyword evidence="4" id="KW-1185">Reference proteome</keyword>
<feature type="domain" description="Ig-like" evidence="2">
    <location>
        <begin position="46"/>
        <end position="145"/>
    </location>
</feature>
<feature type="signal peptide" evidence="1">
    <location>
        <begin position="1"/>
        <end position="19"/>
    </location>
</feature>
<dbReference type="OrthoDB" id="8837635at2759"/>
<dbReference type="InterPro" id="IPR003597">
    <property type="entry name" value="Ig_C1-set"/>
</dbReference>
<dbReference type="Proteomes" id="UP000829720">
    <property type="component" value="Unassembled WGS sequence"/>
</dbReference>
<dbReference type="SMART" id="SM00407">
    <property type="entry name" value="IGc1"/>
    <property type="match status" value="1"/>
</dbReference>
<dbReference type="Gene3D" id="2.60.40.10">
    <property type="entry name" value="Immunoglobulins"/>
    <property type="match status" value="1"/>
</dbReference>
<gene>
    <name evidence="3" type="ORF">AGOR_G00148080</name>
</gene>